<dbReference type="GO" id="GO:0008270">
    <property type="term" value="F:zinc ion binding"/>
    <property type="evidence" value="ECO:0007669"/>
    <property type="project" value="UniProtKB-KW"/>
</dbReference>
<dbReference type="AlphaFoldDB" id="A0A9P3UQ15"/>
<evidence type="ECO:0000313" key="7">
    <source>
        <dbReference type="EMBL" id="GLB43404.1"/>
    </source>
</evidence>
<organism evidence="7 8">
    <name type="scientific">Lyophyllum shimeji</name>
    <name type="common">Hon-shimeji</name>
    <name type="synonym">Tricholoma shimeji</name>
    <dbReference type="NCBI Taxonomy" id="47721"/>
    <lineage>
        <taxon>Eukaryota</taxon>
        <taxon>Fungi</taxon>
        <taxon>Dikarya</taxon>
        <taxon>Basidiomycota</taxon>
        <taxon>Agaricomycotina</taxon>
        <taxon>Agaricomycetes</taxon>
        <taxon>Agaricomycetidae</taxon>
        <taxon>Agaricales</taxon>
        <taxon>Tricholomatineae</taxon>
        <taxon>Lyophyllaceae</taxon>
        <taxon>Lyophyllum</taxon>
    </lineage>
</organism>
<feature type="compositionally biased region" description="Polar residues" evidence="5">
    <location>
        <begin position="156"/>
        <end position="167"/>
    </location>
</feature>
<dbReference type="Proteomes" id="UP001063166">
    <property type="component" value="Unassembled WGS sequence"/>
</dbReference>
<dbReference type="PROSITE" id="PS50103">
    <property type="entry name" value="ZF_C3H1"/>
    <property type="match status" value="3"/>
</dbReference>
<feature type="zinc finger region" description="C3H1-type" evidence="4">
    <location>
        <begin position="237"/>
        <end position="265"/>
    </location>
</feature>
<evidence type="ECO:0000259" key="6">
    <source>
        <dbReference type="PROSITE" id="PS50103"/>
    </source>
</evidence>
<feature type="domain" description="C3H1-type" evidence="6">
    <location>
        <begin position="237"/>
        <end position="265"/>
    </location>
</feature>
<keyword evidence="2 4" id="KW-0863">Zinc-finger</keyword>
<dbReference type="SMART" id="SM00356">
    <property type="entry name" value="ZnF_C3H1"/>
    <property type="match status" value="3"/>
</dbReference>
<dbReference type="SUPFAM" id="SSF90229">
    <property type="entry name" value="CCCH zinc finger"/>
    <property type="match status" value="1"/>
</dbReference>
<feature type="region of interest" description="Disordered" evidence="5">
    <location>
        <begin position="400"/>
        <end position="441"/>
    </location>
</feature>
<dbReference type="EMBL" id="BRPK01000013">
    <property type="protein sequence ID" value="GLB43404.1"/>
    <property type="molecule type" value="Genomic_DNA"/>
</dbReference>
<keyword evidence="3 4" id="KW-0862">Zinc</keyword>
<evidence type="ECO:0000313" key="8">
    <source>
        <dbReference type="Proteomes" id="UP001063166"/>
    </source>
</evidence>
<comment type="caution">
    <text evidence="7">The sequence shown here is derived from an EMBL/GenBank/DDBJ whole genome shotgun (WGS) entry which is preliminary data.</text>
</comment>
<proteinExistence type="predicted"/>
<feature type="compositionally biased region" description="Acidic residues" evidence="5">
    <location>
        <begin position="404"/>
        <end position="430"/>
    </location>
</feature>
<feature type="zinc finger region" description="C3H1-type" evidence="4">
    <location>
        <begin position="266"/>
        <end position="293"/>
    </location>
</feature>
<feature type="domain" description="C3H1-type" evidence="6">
    <location>
        <begin position="266"/>
        <end position="293"/>
    </location>
</feature>
<reference evidence="7" key="1">
    <citation type="submission" date="2022-07" db="EMBL/GenBank/DDBJ databases">
        <title>The genome of Lyophyllum shimeji provides insight into the initial evolution of ectomycorrhizal fungal genome.</title>
        <authorList>
            <person name="Kobayashi Y."/>
            <person name="Shibata T."/>
            <person name="Hirakawa H."/>
            <person name="Shigenobu S."/>
            <person name="Nishiyama T."/>
            <person name="Yamada A."/>
            <person name="Hasebe M."/>
            <person name="Kawaguchi M."/>
        </authorList>
    </citation>
    <scope>NUCLEOTIDE SEQUENCE</scope>
    <source>
        <strain evidence="7">AT787</strain>
    </source>
</reference>
<feature type="compositionally biased region" description="Polar residues" evidence="5">
    <location>
        <begin position="30"/>
        <end position="47"/>
    </location>
</feature>
<dbReference type="Gene3D" id="4.10.1000.10">
    <property type="entry name" value="Zinc finger, CCCH-type"/>
    <property type="match status" value="2"/>
</dbReference>
<evidence type="ECO:0000256" key="1">
    <source>
        <dbReference type="ARBA" id="ARBA00022723"/>
    </source>
</evidence>
<protein>
    <submittedName>
        <fullName evidence="7">Zinc finger</fullName>
    </submittedName>
</protein>
<dbReference type="InterPro" id="IPR000571">
    <property type="entry name" value="Znf_CCCH"/>
</dbReference>
<sequence>MASPSVSEAQIKSEIARLTATINQHKAGISTNPEVSRISSRNNTYVNPNYKPPSKYVRPTSTAVQRPPVLPRPQVQPPSTEVKDVVLNGIAFESSGRSLVRKDLPKPTSSAPTIPRAKPQQKPPFTRKSGHLIPSSRVYKPKPSRGRRGRPRNRNMTLDNTTRSYQSRAKRLKYSDKPCPRFTTTGALSSGFKKLQISCFLKAASSLASKYMFTTLSLFHFLGSCSRGLTCPYQHDPLKIAICWNFLQGNCPNTEETCNLSHDPTPERTPLCLHFLNKGRCTRDNCPFPHVNVGARHGVCRDFAVLGYCERGLDCDKQHVRECPDFAENGTCTTKGCKLPHVIRANRTRKPTVKPADAPTLVEPSAPDGASVVTDLLEQQQAVHVTADDAQLGDEYISLTFNESESEISEEESEEDEDEEDDDEDDEGEEGASPTEVDMNVDLTFRKSHTLISPWSSPLRSRLQQCMLRFVALLNARTRCGWTDLQSMPQEQ</sequence>
<evidence type="ECO:0000256" key="5">
    <source>
        <dbReference type="SAM" id="MobiDB-lite"/>
    </source>
</evidence>
<feature type="zinc finger region" description="C3H1-type" evidence="4">
    <location>
        <begin position="294"/>
        <end position="322"/>
    </location>
</feature>
<gene>
    <name evidence="7" type="ORF">LshimejAT787_1303050</name>
</gene>
<dbReference type="OrthoDB" id="410307at2759"/>
<dbReference type="PANTHER" id="PTHR46156:SF1">
    <property type="entry name" value="ZINC FINGER CCCH DOMAIN-CONTAINING PROTEIN 3"/>
    <property type="match status" value="1"/>
</dbReference>
<feature type="region of interest" description="Disordered" evidence="5">
    <location>
        <begin position="30"/>
        <end position="80"/>
    </location>
</feature>
<feature type="compositionally biased region" description="Basic residues" evidence="5">
    <location>
        <begin position="139"/>
        <end position="153"/>
    </location>
</feature>
<feature type="domain" description="C3H1-type" evidence="6">
    <location>
        <begin position="294"/>
        <end position="322"/>
    </location>
</feature>
<name>A0A9P3UQ15_LYOSH</name>
<evidence type="ECO:0000256" key="2">
    <source>
        <dbReference type="ARBA" id="ARBA00022771"/>
    </source>
</evidence>
<keyword evidence="1 4" id="KW-0479">Metal-binding</keyword>
<keyword evidence="8" id="KW-1185">Reference proteome</keyword>
<feature type="region of interest" description="Disordered" evidence="5">
    <location>
        <begin position="98"/>
        <end position="170"/>
    </location>
</feature>
<evidence type="ECO:0000256" key="3">
    <source>
        <dbReference type="ARBA" id="ARBA00022833"/>
    </source>
</evidence>
<feature type="region of interest" description="Disordered" evidence="5">
    <location>
        <begin position="348"/>
        <end position="367"/>
    </location>
</feature>
<dbReference type="GO" id="GO:0005634">
    <property type="term" value="C:nucleus"/>
    <property type="evidence" value="ECO:0007669"/>
    <property type="project" value="TreeGrafter"/>
</dbReference>
<evidence type="ECO:0000256" key="4">
    <source>
        <dbReference type="PROSITE-ProRule" id="PRU00723"/>
    </source>
</evidence>
<dbReference type="PANTHER" id="PTHR46156">
    <property type="entry name" value="CCCH ZINGC FINGER"/>
    <property type="match status" value="1"/>
</dbReference>
<accession>A0A9P3UQ15</accession>
<dbReference type="InterPro" id="IPR036855">
    <property type="entry name" value="Znf_CCCH_sf"/>
</dbReference>